<dbReference type="SUPFAM" id="SSF48024">
    <property type="entry name" value="N-terminal domain of DnaB helicase"/>
    <property type="match status" value="1"/>
</dbReference>
<evidence type="ECO:0000256" key="10">
    <source>
        <dbReference type="ARBA" id="ARBA00044940"/>
    </source>
</evidence>
<dbReference type="SUPFAM" id="SSF52540">
    <property type="entry name" value="P-loop containing nucleoside triphosphate hydrolases"/>
    <property type="match status" value="1"/>
</dbReference>
<evidence type="ECO:0000256" key="12">
    <source>
        <dbReference type="ARBA" id="ARBA00045002"/>
    </source>
</evidence>
<evidence type="ECO:0000259" key="14">
    <source>
        <dbReference type="PROSITE" id="PS51199"/>
    </source>
</evidence>
<dbReference type="InterPro" id="IPR036844">
    <property type="entry name" value="Hint_dom_sf"/>
</dbReference>
<dbReference type="Gene3D" id="2.170.16.10">
    <property type="entry name" value="Hedgehog/Intein (Hint) domain"/>
    <property type="match status" value="1"/>
</dbReference>
<evidence type="ECO:0000256" key="5">
    <source>
        <dbReference type="ARBA" id="ARBA00022801"/>
    </source>
</evidence>
<evidence type="ECO:0000256" key="6">
    <source>
        <dbReference type="ARBA" id="ARBA00022806"/>
    </source>
</evidence>
<dbReference type="GO" id="GO:0043139">
    <property type="term" value="F:5'-3' DNA helicase activity"/>
    <property type="evidence" value="ECO:0007669"/>
    <property type="project" value="UniProtKB-EC"/>
</dbReference>
<gene>
    <name evidence="15" type="primary">dnaB</name>
</gene>
<proteinExistence type="inferred from homology"/>
<dbReference type="PANTHER" id="PTHR30153">
    <property type="entry name" value="REPLICATIVE DNA HELICASE DNAB"/>
    <property type="match status" value="1"/>
</dbReference>
<dbReference type="Gene3D" id="3.40.50.300">
    <property type="entry name" value="P-loop containing nucleotide triphosphate hydrolases"/>
    <property type="match status" value="2"/>
</dbReference>
<dbReference type="InterPro" id="IPR003593">
    <property type="entry name" value="AAA+_ATPase"/>
</dbReference>
<keyword evidence="2" id="KW-0639">Primosome</keyword>
<keyword evidence="15" id="KW-0934">Plastid</keyword>
<dbReference type="EC" id="5.6.2.3" evidence="11"/>
<evidence type="ECO:0000256" key="9">
    <source>
        <dbReference type="ARBA" id="ARBA00023235"/>
    </source>
</evidence>
<dbReference type="EMBL" id="MH281628">
    <property type="protein sequence ID" value="AYR05995.1"/>
    <property type="molecule type" value="Genomic_DNA"/>
</dbReference>
<dbReference type="Pfam" id="PF03796">
    <property type="entry name" value="DnaB_C"/>
    <property type="match status" value="1"/>
</dbReference>
<keyword evidence="4" id="KW-0547">Nucleotide-binding</keyword>
<dbReference type="RefSeq" id="YP_009541786.1">
    <property type="nucleotide sequence ID" value="NC_039978.1"/>
</dbReference>
<protein>
    <recommendedName>
        <fullName evidence="11">DNA 5'-3' helicase</fullName>
        <ecNumber evidence="11">5.6.2.3</ecNumber>
    </recommendedName>
    <alternativeName>
        <fullName evidence="12">DNA 5'-3' helicase DnaB</fullName>
    </alternativeName>
</protein>
<evidence type="ECO:0000256" key="7">
    <source>
        <dbReference type="ARBA" id="ARBA00022840"/>
    </source>
</evidence>
<dbReference type="InterPro" id="IPR007694">
    <property type="entry name" value="DNA_helicase_DnaB-like_C"/>
</dbReference>
<evidence type="ECO:0000256" key="1">
    <source>
        <dbReference type="ARBA" id="ARBA00008428"/>
    </source>
</evidence>
<dbReference type="Pfam" id="PF00772">
    <property type="entry name" value="DnaB"/>
    <property type="match status" value="1"/>
</dbReference>
<dbReference type="InterPro" id="IPR007693">
    <property type="entry name" value="DNA_helicase_DnaB-like_N"/>
</dbReference>
<dbReference type="GO" id="GO:0005829">
    <property type="term" value="C:cytosol"/>
    <property type="evidence" value="ECO:0007669"/>
    <property type="project" value="TreeGrafter"/>
</dbReference>
<evidence type="ECO:0000256" key="11">
    <source>
        <dbReference type="ARBA" id="ARBA00044969"/>
    </source>
</evidence>
<dbReference type="GO" id="GO:0006269">
    <property type="term" value="P:DNA replication, synthesis of primer"/>
    <property type="evidence" value="ECO:0007669"/>
    <property type="project" value="UniProtKB-KW"/>
</dbReference>
<dbReference type="Gene3D" id="1.10.860.10">
    <property type="entry name" value="DNAb Helicase, Chain A"/>
    <property type="match status" value="1"/>
</dbReference>
<dbReference type="GO" id="GO:0016787">
    <property type="term" value="F:hydrolase activity"/>
    <property type="evidence" value="ECO:0007669"/>
    <property type="project" value="UniProtKB-KW"/>
</dbReference>
<keyword evidence="5" id="KW-0378">Hydrolase</keyword>
<name>A0A3G3MGN5_9FLOR</name>
<keyword evidence="8" id="KW-0238">DNA-binding</keyword>
<comment type="similarity">
    <text evidence="1">Belongs to the helicase family. DnaB subfamily.</text>
</comment>
<accession>A0A3G3MGN5</accession>
<keyword evidence="9" id="KW-0413">Isomerase</keyword>
<dbReference type="InterPro" id="IPR027417">
    <property type="entry name" value="P-loop_NTPase"/>
</dbReference>
<dbReference type="AlphaFoldDB" id="A0A3G3MGN5"/>
<dbReference type="GeneID" id="38463561"/>
<dbReference type="SUPFAM" id="SSF51294">
    <property type="entry name" value="Hedgehog/intein (Hint) domain"/>
    <property type="match status" value="1"/>
</dbReference>
<evidence type="ECO:0000256" key="4">
    <source>
        <dbReference type="ARBA" id="ARBA00022741"/>
    </source>
</evidence>
<keyword evidence="7" id="KW-0067">ATP-binding</keyword>
<dbReference type="InterPro" id="IPR016136">
    <property type="entry name" value="DNA_helicase_N/primase_C"/>
</dbReference>
<comment type="function">
    <text evidence="10">The intein is an endonuclease.</text>
</comment>
<sequence length="581" mass="68613">MIISTFIFKLSSNTLAEEIVIGHLLNSQINYRQILEQLHIHLFNLEKHRIIFLGLLNIYKEHLENPLHRVSKQLWTKNLLYKIGNIKNILKIHGKSQTLLLYYKKNTYLQYFIDILYYHYIKRLFKQYGHYILQLSYIYTIHLKDIQLRSTRYLDKITYILSTNQNQRNQHTFSHLILKKYIQTTVQQSDNIFSGFKHLDEITKGFKPGELIIIAGRPSMGKTSLAINIAYYITIKSNLPVYLFSLEMTQQEILEKMLALGSGININYLQERSIQQNHWINLQKILHLIVKSKLKIDDTGETSISYIRKQCLALKFKKKALIVDYLQLITTDNKLGQNRTQEIGNITRDLKRLAKEVKSPLIVLSQLNRNIETRTNKRPILSDLRESGCLSYNLFPKILTSLSKKVNTVNVNTSRYNIENLLCRPSYKADQQLTYQTSSYGLYNIYYTHNHKIFTINTWTKIDQLKRYIHHITTTEKLSSTYYHYSHIVSYFIYQIKKYDDEFVYDVMIQESCNLILDTCIIHNSIEQDADLILMLYKNDSDFHQEMLDIIIAKHRNGPTGHFQLLFYPQKCLFTNIESTL</sequence>
<evidence type="ECO:0000256" key="3">
    <source>
        <dbReference type="ARBA" id="ARBA00022705"/>
    </source>
</evidence>
<evidence type="ECO:0000313" key="15">
    <source>
        <dbReference type="EMBL" id="AYR05995.1"/>
    </source>
</evidence>
<dbReference type="PROSITE" id="PS51199">
    <property type="entry name" value="SF4_HELICASE"/>
    <property type="match status" value="2"/>
</dbReference>
<evidence type="ECO:0000256" key="13">
    <source>
        <dbReference type="ARBA" id="ARBA00048954"/>
    </source>
</evidence>
<keyword evidence="6 15" id="KW-0347">Helicase</keyword>
<dbReference type="InterPro" id="IPR036185">
    <property type="entry name" value="DNA_heli_DnaB-like_N_sf"/>
</dbReference>
<feature type="domain" description="SF4 helicase" evidence="14">
    <location>
        <begin position="185"/>
        <end position="388"/>
    </location>
</feature>
<evidence type="ECO:0000256" key="8">
    <source>
        <dbReference type="ARBA" id="ARBA00023125"/>
    </source>
</evidence>
<organism evidence="15">
    <name type="scientific">Neogoniolithon spectabile</name>
    <dbReference type="NCBI Taxonomy" id="231755"/>
    <lineage>
        <taxon>Eukaryota</taxon>
        <taxon>Rhodophyta</taxon>
        <taxon>Florideophyceae</taxon>
        <taxon>Corallinophycidae</taxon>
        <taxon>Corallinales</taxon>
        <taxon>Spongitidaceae</taxon>
        <taxon>Neogoniolithoideae</taxon>
        <taxon>Neogoniolithon</taxon>
    </lineage>
</organism>
<dbReference type="SMART" id="SM00382">
    <property type="entry name" value="AAA"/>
    <property type="match status" value="1"/>
</dbReference>
<geneLocation type="plastid" evidence="15"/>
<keyword evidence="3" id="KW-0235">DNA replication</keyword>
<dbReference type="GO" id="GO:0005524">
    <property type="term" value="F:ATP binding"/>
    <property type="evidence" value="ECO:0007669"/>
    <property type="project" value="UniProtKB-KW"/>
</dbReference>
<comment type="catalytic activity">
    <reaction evidence="13">
        <text>ATP + H2O = ADP + phosphate + H(+)</text>
        <dbReference type="Rhea" id="RHEA:13065"/>
        <dbReference type="ChEBI" id="CHEBI:15377"/>
        <dbReference type="ChEBI" id="CHEBI:15378"/>
        <dbReference type="ChEBI" id="CHEBI:30616"/>
        <dbReference type="ChEBI" id="CHEBI:43474"/>
        <dbReference type="ChEBI" id="CHEBI:456216"/>
        <dbReference type="EC" id="5.6.2.3"/>
    </reaction>
</comment>
<reference evidence="15" key="1">
    <citation type="journal article" date="2018" name="Genome Biol. Evol.">
        <title>Mitochondrial and Plastid Genomes from Coralline Red Algae Provide Insights into the Incongruent Evolutionary Histories of Organelles.</title>
        <authorList>
            <person name="Lee J."/>
            <person name="Song H.J."/>
            <person name="In Park S."/>
            <person name="Lee Y.M."/>
            <person name="Jeong S.Y."/>
            <person name="Oh Cho T."/>
            <person name="Kim J.H."/>
            <person name="Choi H.G."/>
            <person name="Choi C.G."/>
            <person name="Nelson W.A."/>
            <person name="Fredericq S."/>
            <person name="Bhattacharya D."/>
            <person name="Su Yoon H."/>
        </authorList>
    </citation>
    <scope>NUCLEOTIDE SEQUENCE</scope>
</reference>
<evidence type="ECO:0000256" key="2">
    <source>
        <dbReference type="ARBA" id="ARBA00022515"/>
    </source>
</evidence>
<dbReference type="PANTHER" id="PTHR30153:SF2">
    <property type="entry name" value="REPLICATIVE DNA HELICASE"/>
    <property type="match status" value="1"/>
</dbReference>
<feature type="domain" description="SF4 helicase" evidence="14">
    <location>
        <begin position="525"/>
        <end position="581"/>
    </location>
</feature>
<dbReference type="GO" id="GO:0003677">
    <property type="term" value="F:DNA binding"/>
    <property type="evidence" value="ECO:0007669"/>
    <property type="project" value="UniProtKB-KW"/>
</dbReference>